<dbReference type="KEGG" id="masz:C9I28_08980"/>
<dbReference type="SUPFAM" id="SSF48452">
    <property type="entry name" value="TPR-like"/>
    <property type="match status" value="2"/>
</dbReference>
<gene>
    <name evidence="2" type="ORF">C9I28_08980</name>
</gene>
<keyword evidence="1" id="KW-0732">Signal</keyword>
<dbReference type="SMART" id="SM00028">
    <property type="entry name" value="TPR"/>
    <property type="match status" value="3"/>
</dbReference>
<dbReference type="InterPro" id="IPR011990">
    <property type="entry name" value="TPR-like_helical_dom_sf"/>
</dbReference>
<keyword evidence="3" id="KW-1185">Reference proteome</keyword>
<organism evidence="2 3">
    <name type="scientific">Pseudoduganella armeniaca</name>
    <dbReference type="NCBI Taxonomy" id="2072590"/>
    <lineage>
        <taxon>Bacteria</taxon>
        <taxon>Pseudomonadati</taxon>
        <taxon>Pseudomonadota</taxon>
        <taxon>Betaproteobacteria</taxon>
        <taxon>Burkholderiales</taxon>
        <taxon>Oxalobacteraceae</taxon>
        <taxon>Telluria group</taxon>
        <taxon>Pseudoduganella</taxon>
    </lineage>
</organism>
<name>A0A2R4C894_9BURK</name>
<dbReference type="Pfam" id="PF13432">
    <property type="entry name" value="TPR_16"/>
    <property type="match status" value="1"/>
</dbReference>
<sequence>MPQFRIARISLLLAAIGLSAVPALTPAALAQDKAAAPAAEAPKDSVRPEIYKLVEPAQIKALLEAKNYAEVQSRLDQAEALPNRTVYENFVLNRMRISLGSATNNNQMTTTALEAVINSGKLQPSEQRDFIAALGNMYYNAKDYQKAITWFNRYQTETGDNKMRPYIIRAHYFSNDFATAKTELMKDLEAAQKAGQPPKLEELQLLANTGAKTKDQATYLLAVENLVRYYPNDDYWIDLLSRTQGKATYSTRFALDVYRLQKAAVSKMSAEDYAEMADLALLAGQPIEAKQALDAGFNAGVLGKGPNADKHKKLRAQADRQAADDMKNIGSGEASARKSKNGTGLINLGYAYVTMGQYDKGIALIQEGIAKGGLPNAEDAKLRLGYSYALAGKKDEAIKTLQSVQGSDGRGDLARYWIMWVNRPAGGASAQAQAAQ</sequence>
<evidence type="ECO:0000256" key="1">
    <source>
        <dbReference type="SAM" id="SignalP"/>
    </source>
</evidence>
<dbReference type="OrthoDB" id="8875254at2"/>
<feature type="signal peptide" evidence="1">
    <location>
        <begin position="1"/>
        <end position="30"/>
    </location>
</feature>
<evidence type="ECO:0008006" key="4">
    <source>
        <dbReference type="Google" id="ProtNLM"/>
    </source>
</evidence>
<feature type="chain" id="PRO_5015328123" description="Tetratricopeptide repeat protein" evidence="1">
    <location>
        <begin position="31"/>
        <end position="436"/>
    </location>
</feature>
<evidence type="ECO:0000313" key="3">
    <source>
        <dbReference type="Proteomes" id="UP000240505"/>
    </source>
</evidence>
<dbReference type="RefSeq" id="WP_107141199.1">
    <property type="nucleotide sequence ID" value="NZ_CP028324.1"/>
</dbReference>
<dbReference type="AlphaFoldDB" id="A0A2R4C894"/>
<dbReference type="Gene3D" id="1.25.40.10">
    <property type="entry name" value="Tetratricopeptide repeat domain"/>
    <property type="match status" value="1"/>
</dbReference>
<dbReference type="InterPro" id="IPR019734">
    <property type="entry name" value="TPR_rpt"/>
</dbReference>
<dbReference type="EMBL" id="CP028324">
    <property type="protein sequence ID" value="AVR95847.1"/>
    <property type="molecule type" value="Genomic_DNA"/>
</dbReference>
<proteinExistence type="predicted"/>
<evidence type="ECO:0000313" key="2">
    <source>
        <dbReference type="EMBL" id="AVR95847.1"/>
    </source>
</evidence>
<reference evidence="2 3" key="1">
    <citation type="submission" date="2018-03" db="EMBL/GenBank/DDBJ databases">
        <title>Massilia armeniaca sp. nov., isolated from desert soil.</title>
        <authorList>
            <person name="Huang H."/>
            <person name="Ren M."/>
        </authorList>
    </citation>
    <scope>NUCLEOTIDE SEQUENCE [LARGE SCALE GENOMIC DNA]</scope>
    <source>
        <strain evidence="2 3">ZMN-3</strain>
    </source>
</reference>
<accession>A0A2R4C894</accession>
<protein>
    <recommendedName>
        <fullName evidence="4">Tetratricopeptide repeat protein</fullName>
    </recommendedName>
</protein>
<dbReference type="Proteomes" id="UP000240505">
    <property type="component" value="Chromosome"/>
</dbReference>